<dbReference type="EMBL" id="JACJIA010000004">
    <property type="protein sequence ID" value="MBA8952274.1"/>
    <property type="molecule type" value="Genomic_DNA"/>
</dbReference>
<dbReference type="PANTHER" id="PTHR43223">
    <property type="entry name" value="ALKYL/ARYL-SULFATASE"/>
    <property type="match status" value="1"/>
</dbReference>
<dbReference type="SMART" id="SM00849">
    <property type="entry name" value="Lactamase_B"/>
    <property type="match status" value="1"/>
</dbReference>
<protein>
    <submittedName>
        <fullName evidence="2">Alkyl sulfatase BDS1-like metallo-beta-lactamase superfamily hydrolase</fullName>
    </submittedName>
</protein>
<dbReference type="AlphaFoldDB" id="A0A7W3QM79"/>
<dbReference type="GO" id="GO:0046983">
    <property type="term" value="F:protein dimerization activity"/>
    <property type="evidence" value="ECO:0007669"/>
    <property type="project" value="InterPro"/>
</dbReference>
<sequence length="429" mass="47236">MTIDIRDHADRVWRGELDDSITHTGMNGAGVVDVADGLGWQPGFGNAVAFRTDDGLVLFDTGNQYTAGQLHRNVREWCDAPLTTAFYSHGHIDHVMGMAPFDAEPGPRPQVVAHENVPARFDRYLLTHGYNTVINRRQFQAPELTWPTDYRYPDVTFRDGLTVTRGGLTFELFHAKGETDDAAVAWVPEHRLLLPGDLFIWLAPNCGNPQKAQRYPREWAHALRRMAALGAETMIPSHGLPVFGAERVHQALTETAEWLEGIVEQTLAMLNDGRRLDDVVHAVRPPARLADRVYLRARYDEPEFIVRNLWRLYGGWYDGDPAHLKPAPAADLARALADLAGGAARLADAARRAAGSGDLRVAAHLAELAVQADPQSTGLHEARAEVYAARAAAESSLMARGVYTWAADESRRAAGDETAARPTVPRLIG</sequence>
<dbReference type="InterPro" id="IPR029228">
    <property type="entry name" value="Alkyl_sulf_dimr"/>
</dbReference>
<dbReference type="RefSeq" id="WP_312897972.1">
    <property type="nucleotide sequence ID" value="NZ_JACJIA010000004.1"/>
</dbReference>
<dbReference type="Gene3D" id="1.25.40.880">
    <property type="entry name" value="Alkyl sulfatase, dimerisation domain"/>
    <property type="match status" value="1"/>
</dbReference>
<dbReference type="InterPro" id="IPR001279">
    <property type="entry name" value="Metallo-B-lactamas"/>
</dbReference>
<comment type="caution">
    <text evidence="2">The sequence shown here is derived from an EMBL/GenBank/DDBJ whole genome shotgun (WGS) entry which is preliminary data.</text>
</comment>
<feature type="domain" description="Metallo-beta-lactamase" evidence="1">
    <location>
        <begin position="44"/>
        <end position="238"/>
    </location>
</feature>
<dbReference type="Gene3D" id="3.60.15.10">
    <property type="entry name" value="Ribonuclease Z/Hydroxyacylglutathione hydrolase-like"/>
    <property type="match status" value="1"/>
</dbReference>
<dbReference type="PANTHER" id="PTHR43223:SF2">
    <property type="entry name" value="METALLO-BETA-LACTAMASE DOMAIN-CONTAINING PROTEIN"/>
    <property type="match status" value="1"/>
</dbReference>
<dbReference type="InterPro" id="IPR052195">
    <property type="entry name" value="Bact_Alkyl/Aryl-Sulfatase"/>
</dbReference>
<evidence type="ECO:0000259" key="1">
    <source>
        <dbReference type="SMART" id="SM00849"/>
    </source>
</evidence>
<evidence type="ECO:0000313" key="2">
    <source>
        <dbReference type="EMBL" id="MBA8952274.1"/>
    </source>
</evidence>
<dbReference type="Pfam" id="PF14863">
    <property type="entry name" value="Alkyl_sulf_dimr"/>
    <property type="match status" value="1"/>
</dbReference>
<dbReference type="Proteomes" id="UP000572680">
    <property type="component" value="Unassembled WGS sequence"/>
</dbReference>
<name>A0A7W3QM79_ACTNM</name>
<dbReference type="Pfam" id="PF00753">
    <property type="entry name" value="Lactamase_B"/>
    <property type="match status" value="1"/>
</dbReference>
<evidence type="ECO:0000313" key="3">
    <source>
        <dbReference type="Proteomes" id="UP000572680"/>
    </source>
</evidence>
<accession>A0A7W3QM79</accession>
<dbReference type="InterPro" id="IPR038536">
    <property type="entry name" value="Alkyl/aryl-sulf_dimr_sf"/>
</dbReference>
<proteinExistence type="predicted"/>
<dbReference type="GO" id="GO:0016787">
    <property type="term" value="F:hydrolase activity"/>
    <property type="evidence" value="ECO:0007669"/>
    <property type="project" value="UniProtKB-KW"/>
</dbReference>
<organism evidence="2 3">
    <name type="scientific">Actinomadura namibiensis</name>
    <dbReference type="NCBI Taxonomy" id="182080"/>
    <lineage>
        <taxon>Bacteria</taxon>
        <taxon>Bacillati</taxon>
        <taxon>Actinomycetota</taxon>
        <taxon>Actinomycetes</taxon>
        <taxon>Streptosporangiales</taxon>
        <taxon>Thermomonosporaceae</taxon>
        <taxon>Actinomadura</taxon>
    </lineage>
</organism>
<dbReference type="InterPro" id="IPR036866">
    <property type="entry name" value="RibonucZ/Hydroxyglut_hydro"/>
</dbReference>
<gene>
    <name evidence="2" type="ORF">HNR61_003914</name>
</gene>
<reference evidence="2 3" key="1">
    <citation type="submission" date="2020-08" db="EMBL/GenBank/DDBJ databases">
        <title>Genomic Encyclopedia of Type Strains, Phase IV (KMG-IV): sequencing the most valuable type-strain genomes for metagenomic binning, comparative biology and taxonomic classification.</title>
        <authorList>
            <person name="Goeker M."/>
        </authorList>
    </citation>
    <scope>NUCLEOTIDE SEQUENCE [LARGE SCALE GENOMIC DNA]</scope>
    <source>
        <strain evidence="2 3">DSM 44197</strain>
    </source>
</reference>
<keyword evidence="2" id="KW-0378">Hydrolase</keyword>
<dbReference type="SUPFAM" id="SSF56281">
    <property type="entry name" value="Metallo-hydrolase/oxidoreductase"/>
    <property type="match status" value="1"/>
</dbReference>
<keyword evidence="3" id="KW-1185">Reference proteome</keyword>